<name>A0ABN1FS30_9BACI</name>
<sequence>MTQVTKKKVIIFGASGTIGSALAEALLKEDYEVFGTFNHQRPINLPSKNTIKLPIEKPELLDQVLSKIDPDFVVMALRGDFQTQLTFHSKVAEFLKDSGGRMFFCSTTNVFDALTDSPHDENDTPMSESEYGRFKIQCETTMMKSLGDKLTIVRIPTILGRNTPRIKALRKNLEEDKFIKLYTNLYGARNSDNMLAKQIKYLMNAGYAGIFHLVTNDIMNHSEFTKKLIHKWGYSYPKFEDAKQETFSSTVPETFYFALQSNKTLPKHLQIDHDQLIDYLSD</sequence>
<dbReference type="Pfam" id="PF04321">
    <property type="entry name" value="RmlD_sub_bind"/>
    <property type="match status" value="1"/>
</dbReference>
<gene>
    <name evidence="4" type="ORF">GCM10009001_10820</name>
</gene>
<comment type="caution">
    <text evidence="4">The sequence shown here is derived from an EMBL/GenBank/DDBJ whole genome shotgun (WGS) entry which is preliminary data.</text>
</comment>
<dbReference type="RefSeq" id="WP_343810990.1">
    <property type="nucleotide sequence ID" value="NZ_BAAADS010000006.1"/>
</dbReference>
<protein>
    <recommendedName>
        <fullName evidence="2">dTDP-4-dehydrorhamnose reductase</fullName>
        <ecNumber evidence="2">1.1.1.133</ecNumber>
    </recommendedName>
</protein>
<dbReference type="SUPFAM" id="SSF51735">
    <property type="entry name" value="NAD(P)-binding Rossmann-fold domains"/>
    <property type="match status" value="1"/>
</dbReference>
<evidence type="ECO:0000256" key="1">
    <source>
        <dbReference type="ARBA" id="ARBA00010944"/>
    </source>
</evidence>
<reference evidence="4 5" key="1">
    <citation type="journal article" date="2019" name="Int. J. Syst. Evol. Microbiol.">
        <title>The Global Catalogue of Microorganisms (GCM) 10K type strain sequencing project: providing services to taxonomists for standard genome sequencing and annotation.</title>
        <authorList>
            <consortium name="The Broad Institute Genomics Platform"/>
            <consortium name="The Broad Institute Genome Sequencing Center for Infectious Disease"/>
            <person name="Wu L."/>
            <person name="Ma J."/>
        </authorList>
    </citation>
    <scope>NUCLEOTIDE SEQUENCE [LARGE SCALE GENOMIC DNA]</scope>
    <source>
        <strain evidence="4 5">JCM 15395</strain>
    </source>
</reference>
<dbReference type="PANTHER" id="PTHR10491:SF4">
    <property type="entry name" value="METHIONINE ADENOSYLTRANSFERASE 2 SUBUNIT BETA"/>
    <property type="match status" value="1"/>
</dbReference>
<dbReference type="PANTHER" id="PTHR10491">
    <property type="entry name" value="DTDP-4-DEHYDRORHAMNOSE REDUCTASE"/>
    <property type="match status" value="1"/>
</dbReference>
<dbReference type="Gene3D" id="3.40.50.720">
    <property type="entry name" value="NAD(P)-binding Rossmann-like Domain"/>
    <property type="match status" value="1"/>
</dbReference>
<dbReference type="EC" id="1.1.1.133" evidence="2"/>
<comment type="pathway">
    <text evidence="2">Carbohydrate biosynthesis; dTDP-L-rhamnose biosynthesis.</text>
</comment>
<feature type="domain" description="RmlD-like substrate binding" evidence="3">
    <location>
        <begin position="8"/>
        <end position="264"/>
    </location>
</feature>
<keyword evidence="5" id="KW-1185">Reference proteome</keyword>
<dbReference type="Proteomes" id="UP001500866">
    <property type="component" value="Unassembled WGS sequence"/>
</dbReference>
<keyword evidence="2" id="KW-0521">NADP</keyword>
<keyword evidence="2" id="KW-0560">Oxidoreductase</keyword>
<evidence type="ECO:0000259" key="3">
    <source>
        <dbReference type="Pfam" id="PF04321"/>
    </source>
</evidence>
<dbReference type="InterPro" id="IPR036291">
    <property type="entry name" value="NAD(P)-bd_dom_sf"/>
</dbReference>
<dbReference type="InterPro" id="IPR005913">
    <property type="entry name" value="dTDP_dehydrorham_reduct"/>
</dbReference>
<accession>A0ABN1FS30</accession>
<proteinExistence type="inferred from homology"/>
<evidence type="ECO:0000313" key="4">
    <source>
        <dbReference type="EMBL" id="GAA0596530.1"/>
    </source>
</evidence>
<comment type="function">
    <text evidence="2">Catalyzes the reduction of dTDP-6-deoxy-L-lyxo-4-hexulose to yield dTDP-L-rhamnose.</text>
</comment>
<dbReference type="EMBL" id="BAAADS010000006">
    <property type="protein sequence ID" value="GAA0596530.1"/>
    <property type="molecule type" value="Genomic_DNA"/>
</dbReference>
<evidence type="ECO:0000256" key="2">
    <source>
        <dbReference type="RuleBase" id="RU364082"/>
    </source>
</evidence>
<comment type="similarity">
    <text evidence="1 2">Belongs to the dTDP-4-dehydrorhamnose reductase family.</text>
</comment>
<evidence type="ECO:0000313" key="5">
    <source>
        <dbReference type="Proteomes" id="UP001500866"/>
    </source>
</evidence>
<dbReference type="InterPro" id="IPR029903">
    <property type="entry name" value="RmlD-like-bd"/>
</dbReference>
<organism evidence="4 5">
    <name type="scientific">Virgibacillus siamensis</name>
    <dbReference type="NCBI Taxonomy" id="480071"/>
    <lineage>
        <taxon>Bacteria</taxon>
        <taxon>Bacillati</taxon>
        <taxon>Bacillota</taxon>
        <taxon>Bacilli</taxon>
        <taxon>Bacillales</taxon>
        <taxon>Bacillaceae</taxon>
        <taxon>Virgibacillus</taxon>
    </lineage>
</organism>